<accession>A0A3E4LLS6</accession>
<evidence type="ECO:0000313" key="4">
    <source>
        <dbReference type="EMBL" id="RHJ60660.1"/>
    </source>
</evidence>
<dbReference type="Gene3D" id="3.90.950.20">
    <property type="entry name" value="CinA-like"/>
    <property type="match status" value="1"/>
</dbReference>
<proteinExistence type="predicted"/>
<evidence type="ECO:0000313" key="5">
    <source>
        <dbReference type="Proteomes" id="UP000260793"/>
    </source>
</evidence>
<sequence length="172" mass="18521">MYLEWYLKEQAAGEKTLEETVVELLAEKGFHITTAESCTGGMIAGTLVNVAGASEVLNEGYVTYSNEAKERLVRVSHQTLEQFGAVSEQTAREMAEGAARAAKAEAALSATGIAGPGGGTAEKPVGLVYIGCYLNGKTTVKECRFTGNRMENRLHTVETALEMLKERLLTEE</sequence>
<evidence type="ECO:0000313" key="6">
    <source>
        <dbReference type="Proteomes" id="UP000284902"/>
    </source>
</evidence>
<organism evidence="2 5">
    <name type="scientific">[Ruminococcus] lactaris</name>
    <dbReference type="NCBI Taxonomy" id="46228"/>
    <lineage>
        <taxon>Bacteria</taxon>
        <taxon>Bacillati</taxon>
        <taxon>Bacillota</taxon>
        <taxon>Clostridia</taxon>
        <taxon>Lachnospirales</taxon>
        <taxon>Lachnospiraceae</taxon>
        <taxon>Mediterraneibacter</taxon>
    </lineage>
</organism>
<dbReference type="RefSeq" id="WP_023923082.1">
    <property type="nucleotide sequence ID" value="NZ_CAJMJQ010000046.1"/>
</dbReference>
<reference evidence="5 6" key="1">
    <citation type="submission" date="2018-08" db="EMBL/GenBank/DDBJ databases">
        <title>A genome reference for cultivated species of the human gut microbiota.</title>
        <authorList>
            <person name="Zou Y."/>
            <person name="Xue W."/>
            <person name="Luo G."/>
        </authorList>
    </citation>
    <scope>NUCLEOTIDE SEQUENCE [LARGE SCALE GENOMIC DNA]</scope>
    <source>
        <strain evidence="4 7">AM09-9</strain>
        <strain evidence="3 6">AM25-1LB</strain>
        <strain evidence="2 5">TF11-7</strain>
    </source>
</reference>
<dbReference type="Proteomes" id="UP000284902">
    <property type="component" value="Unassembled WGS sequence"/>
</dbReference>
<dbReference type="Proteomes" id="UP000285832">
    <property type="component" value="Unassembled WGS sequence"/>
</dbReference>
<dbReference type="InterPro" id="IPR008136">
    <property type="entry name" value="CinA_C"/>
</dbReference>
<protein>
    <submittedName>
        <fullName evidence="2">CinA family protein</fullName>
    </submittedName>
</protein>
<comment type="caution">
    <text evidence="2">The sequence shown here is derived from an EMBL/GenBank/DDBJ whole genome shotgun (WGS) entry which is preliminary data.</text>
</comment>
<dbReference type="Proteomes" id="UP000260793">
    <property type="component" value="Unassembled WGS sequence"/>
</dbReference>
<evidence type="ECO:0000313" key="2">
    <source>
        <dbReference type="EMBL" id="RGK38072.1"/>
    </source>
</evidence>
<dbReference type="Pfam" id="PF02464">
    <property type="entry name" value="CinA"/>
    <property type="match status" value="1"/>
</dbReference>
<evidence type="ECO:0000313" key="3">
    <source>
        <dbReference type="EMBL" id="RHF57314.1"/>
    </source>
</evidence>
<gene>
    <name evidence="4" type="ORF">DW116_09120</name>
    <name evidence="3" type="ORF">DW672_12185</name>
    <name evidence="2" type="ORF">DXD17_10875</name>
</gene>
<dbReference type="NCBIfam" id="TIGR00199">
    <property type="entry name" value="PncC_domain"/>
    <property type="match status" value="1"/>
</dbReference>
<evidence type="ECO:0000259" key="1">
    <source>
        <dbReference type="Pfam" id="PF02464"/>
    </source>
</evidence>
<evidence type="ECO:0000313" key="7">
    <source>
        <dbReference type="Proteomes" id="UP000285832"/>
    </source>
</evidence>
<feature type="domain" description="CinA C-terminal" evidence="1">
    <location>
        <begin position="15"/>
        <end position="167"/>
    </location>
</feature>
<dbReference type="InterPro" id="IPR036653">
    <property type="entry name" value="CinA-like_C"/>
</dbReference>
<dbReference type="SUPFAM" id="SSF142433">
    <property type="entry name" value="CinA-like"/>
    <property type="match status" value="1"/>
</dbReference>
<dbReference type="EMBL" id="QRHG01000044">
    <property type="protein sequence ID" value="RHF57314.1"/>
    <property type="molecule type" value="Genomic_DNA"/>
</dbReference>
<name>A0A3E4LLS6_9FIRM</name>
<dbReference type="EMBL" id="QSQN01000030">
    <property type="protein sequence ID" value="RGK38072.1"/>
    <property type="molecule type" value="Genomic_DNA"/>
</dbReference>
<dbReference type="AlphaFoldDB" id="A0A3E4LLS6"/>
<dbReference type="EMBL" id="QRMI01000021">
    <property type="protein sequence ID" value="RHJ60660.1"/>
    <property type="molecule type" value="Genomic_DNA"/>
</dbReference>